<dbReference type="RefSeq" id="WP_087455049.1">
    <property type="nucleotide sequence ID" value="NZ_CP021434.1"/>
</dbReference>
<dbReference type="InterPro" id="IPR003661">
    <property type="entry name" value="HisK_dim/P_dom"/>
</dbReference>
<dbReference type="Gene3D" id="1.10.287.130">
    <property type="match status" value="1"/>
</dbReference>
<comment type="subcellular location">
    <subcellularLocation>
        <location evidence="2">Cell membrane</location>
        <topology evidence="2">Multi-pass membrane protein</topology>
    </subcellularLocation>
</comment>
<keyword evidence="11" id="KW-0812">Transmembrane</keyword>
<dbReference type="InterPro" id="IPR003594">
    <property type="entry name" value="HATPase_dom"/>
</dbReference>
<keyword evidence="11" id="KW-1133">Transmembrane helix</keyword>
<sequence length="423" mass="47520">MFAKIRNKLVILNALVFFIILISGSTALYLYMEERLVDQVDAAMIDQSRRIFDQGQSPMFRPVGRPIDRQAVLLVWTTEGKLINTNPNQEEMDEADVLEFQKIEPHDLPQTYQFGEHSYRVLTVSPPPGNTLIELKGNLFKVSISKVQLVRNIDSEQTILDRLLMVLTAGTLAGGIVTVLAGLFLAGRALVPIRVSWDKQQQFVADASHELRTPLAVIQSQAELLFRHPERTIEEESEKISNVYKETRRMNKLVSDLLTLARSDSNQMEIERKPLQLDALLADVSWQFAQMAELRDIELTTKLQPGIQIEADEARLRQLLVILLDNALKYTPAEGKVHVSCSRTSHGAEFEVEDTGEGIAREDLPFVFDRFFRGDKVRTSSDGGTGLGLSIAQWIVEAHHGKIRVDSTPGKGTSFTVFLPAKK</sequence>
<evidence type="ECO:0000256" key="10">
    <source>
        <dbReference type="ARBA" id="ARBA00023136"/>
    </source>
</evidence>
<dbReference type="GO" id="GO:0005524">
    <property type="term" value="F:ATP binding"/>
    <property type="evidence" value="ECO:0007669"/>
    <property type="project" value="UniProtKB-KW"/>
</dbReference>
<dbReference type="SMART" id="SM00387">
    <property type="entry name" value="HATPase_c"/>
    <property type="match status" value="1"/>
</dbReference>
<dbReference type="SUPFAM" id="SSF55874">
    <property type="entry name" value="ATPase domain of HSP90 chaperone/DNA topoisomerase II/histidine kinase"/>
    <property type="match status" value="1"/>
</dbReference>
<keyword evidence="10 11" id="KW-0472">Membrane</keyword>
<reference evidence="14" key="1">
    <citation type="submission" date="2017-05" db="EMBL/GenBank/DDBJ databases">
        <authorList>
            <person name="Sung H."/>
        </authorList>
    </citation>
    <scope>NUCLEOTIDE SEQUENCE [LARGE SCALE GENOMIC DNA]</scope>
    <source>
        <strain evidence="14">AR23208</strain>
    </source>
</reference>
<dbReference type="Pfam" id="PF02518">
    <property type="entry name" value="HATPase_c"/>
    <property type="match status" value="1"/>
</dbReference>
<dbReference type="Proteomes" id="UP000195437">
    <property type="component" value="Chromosome"/>
</dbReference>
<dbReference type="GO" id="GO:0004721">
    <property type="term" value="F:phosphoprotein phosphatase activity"/>
    <property type="evidence" value="ECO:0007669"/>
    <property type="project" value="TreeGrafter"/>
</dbReference>
<keyword evidence="8" id="KW-0067">ATP-binding</keyword>
<dbReference type="SMART" id="SM00388">
    <property type="entry name" value="HisKA"/>
    <property type="match status" value="1"/>
</dbReference>
<evidence type="ECO:0000259" key="12">
    <source>
        <dbReference type="PROSITE" id="PS50109"/>
    </source>
</evidence>
<dbReference type="PRINTS" id="PR00344">
    <property type="entry name" value="BCTRLSENSOR"/>
</dbReference>
<protein>
    <recommendedName>
        <fullName evidence="3">histidine kinase</fullName>
        <ecNumber evidence="3">2.7.13.3</ecNumber>
    </recommendedName>
</protein>
<dbReference type="InterPro" id="IPR050351">
    <property type="entry name" value="BphY/WalK/GraS-like"/>
</dbReference>
<evidence type="ECO:0000256" key="5">
    <source>
        <dbReference type="ARBA" id="ARBA00022679"/>
    </source>
</evidence>
<feature type="transmembrane region" description="Helical" evidence="11">
    <location>
        <begin position="163"/>
        <end position="186"/>
    </location>
</feature>
<name>A0A1Y0IGQ8_9BACL</name>
<dbReference type="FunFam" id="1.10.287.130:FF:000001">
    <property type="entry name" value="Two-component sensor histidine kinase"/>
    <property type="match status" value="1"/>
</dbReference>
<dbReference type="GO" id="GO:0016036">
    <property type="term" value="P:cellular response to phosphate starvation"/>
    <property type="evidence" value="ECO:0007669"/>
    <property type="project" value="TreeGrafter"/>
</dbReference>
<proteinExistence type="predicted"/>
<dbReference type="EC" id="2.7.13.3" evidence="3"/>
<dbReference type="EMBL" id="CP021434">
    <property type="protein sequence ID" value="ARU59661.1"/>
    <property type="molecule type" value="Genomic_DNA"/>
</dbReference>
<evidence type="ECO:0000313" key="14">
    <source>
        <dbReference type="Proteomes" id="UP000195437"/>
    </source>
</evidence>
<evidence type="ECO:0000256" key="11">
    <source>
        <dbReference type="SAM" id="Phobius"/>
    </source>
</evidence>
<dbReference type="FunFam" id="3.30.565.10:FF:000006">
    <property type="entry name" value="Sensor histidine kinase WalK"/>
    <property type="match status" value="1"/>
</dbReference>
<feature type="domain" description="Histidine kinase" evidence="12">
    <location>
        <begin position="206"/>
        <end position="423"/>
    </location>
</feature>
<evidence type="ECO:0000256" key="3">
    <source>
        <dbReference type="ARBA" id="ARBA00012438"/>
    </source>
</evidence>
<keyword evidence="9" id="KW-0902">Two-component regulatory system</keyword>
<dbReference type="PROSITE" id="PS50109">
    <property type="entry name" value="HIS_KIN"/>
    <property type="match status" value="1"/>
</dbReference>
<dbReference type="GO" id="GO:0000155">
    <property type="term" value="F:phosphorelay sensor kinase activity"/>
    <property type="evidence" value="ECO:0007669"/>
    <property type="project" value="InterPro"/>
</dbReference>
<dbReference type="InterPro" id="IPR005467">
    <property type="entry name" value="His_kinase_dom"/>
</dbReference>
<accession>A0A1Y0IGQ8</accession>
<gene>
    <name evidence="13" type="ORF">CBW65_00325</name>
</gene>
<evidence type="ECO:0000256" key="2">
    <source>
        <dbReference type="ARBA" id="ARBA00004651"/>
    </source>
</evidence>
<evidence type="ECO:0000313" key="13">
    <source>
        <dbReference type="EMBL" id="ARU59661.1"/>
    </source>
</evidence>
<keyword evidence="5" id="KW-0808">Transferase</keyword>
<comment type="catalytic activity">
    <reaction evidence="1">
        <text>ATP + protein L-histidine = ADP + protein N-phospho-L-histidine.</text>
        <dbReference type="EC" id="2.7.13.3"/>
    </reaction>
</comment>
<dbReference type="Pfam" id="PF00512">
    <property type="entry name" value="HisKA"/>
    <property type="match status" value="1"/>
</dbReference>
<dbReference type="InterPro" id="IPR036097">
    <property type="entry name" value="HisK_dim/P_sf"/>
</dbReference>
<dbReference type="GO" id="GO:0005886">
    <property type="term" value="C:plasma membrane"/>
    <property type="evidence" value="ECO:0007669"/>
    <property type="project" value="UniProtKB-SubCell"/>
</dbReference>
<dbReference type="InterPro" id="IPR036890">
    <property type="entry name" value="HATPase_C_sf"/>
</dbReference>
<evidence type="ECO:0000256" key="8">
    <source>
        <dbReference type="ARBA" id="ARBA00022840"/>
    </source>
</evidence>
<keyword evidence="14" id="KW-1185">Reference proteome</keyword>
<dbReference type="PANTHER" id="PTHR45453:SF1">
    <property type="entry name" value="PHOSPHATE REGULON SENSOR PROTEIN PHOR"/>
    <property type="match status" value="1"/>
</dbReference>
<dbReference type="KEGG" id="tum:CBW65_00325"/>
<keyword evidence="7" id="KW-0418">Kinase</keyword>
<evidence type="ECO:0000256" key="1">
    <source>
        <dbReference type="ARBA" id="ARBA00000085"/>
    </source>
</evidence>
<evidence type="ECO:0000256" key="4">
    <source>
        <dbReference type="ARBA" id="ARBA00022553"/>
    </source>
</evidence>
<dbReference type="CDD" id="cd00082">
    <property type="entry name" value="HisKA"/>
    <property type="match status" value="1"/>
</dbReference>
<evidence type="ECO:0000256" key="9">
    <source>
        <dbReference type="ARBA" id="ARBA00023012"/>
    </source>
</evidence>
<evidence type="ECO:0000256" key="7">
    <source>
        <dbReference type="ARBA" id="ARBA00022777"/>
    </source>
</evidence>
<keyword evidence="6" id="KW-0547">Nucleotide-binding</keyword>
<keyword evidence="4" id="KW-0597">Phosphoprotein</keyword>
<dbReference type="SUPFAM" id="SSF47384">
    <property type="entry name" value="Homodimeric domain of signal transducing histidine kinase"/>
    <property type="match status" value="1"/>
</dbReference>
<dbReference type="PANTHER" id="PTHR45453">
    <property type="entry name" value="PHOSPHATE REGULON SENSOR PROTEIN PHOR"/>
    <property type="match status" value="1"/>
</dbReference>
<evidence type="ECO:0000256" key="6">
    <source>
        <dbReference type="ARBA" id="ARBA00022741"/>
    </source>
</evidence>
<feature type="transmembrane region" description="Helical" evidence="11">
    <location>
        <begin position="12"/>
        <end position="32"/>
    </location>
</feature>
<dbReference type="InterPro" id="IPR004358">
    <property type="entry name" value="Sig_transdc_His_kin-like_C"/>
</dbReference>
<dbReference type="AlphaFoldDB" id="A0A1Y0IGQ8"/>
<dbReference type="OrthoDB" id="9813151at2"/>
<organism evidence="13 14">
    <name type="scientific">Tumebacillus avium</name>
    <dbReference type="NCBI Taxonomy" id="1903704"/>
    <lineage>
        <taxon>Bacteria</taxon>
        <taxon>Bacillati</taxon>
        <taxon>Bacillota</taxon>
        <taxon>Bacilli</taxon>
        <taxon>Bacillales</taxon>
        <taxon>Alicyclobacillaceae</taxon>
        <taxon>Tumebacillus</taxon>
    </lineage>
</organism>
<dbReference type="Gene3D" id="3.30.565.10">
    <property type="entry name" value="Histidine kinase-like ATPase, C-terminal domain"/>
    <property type="match status" value="1"/>
</dbReference>